<reference evidence="1" key="1">
    <citation type="submission" date="2020-05" db="EMBL/GenBank/DDBJ databases">
        <title>Large-scale comparative analyses of tick genomes elucidate their genetic diversity and vector capacities.</title>
        <authorList>
            <person name="Jia N."/>
            <person name="Wang J."/>
            <person name="Shi W."/>
            <person name="Du L."/>
            <person name="Sun Y."/>
            <person name="Zhan W."/>
            <person name="Jiang J."/>
            <person name="Wang Q."/>
            <person name="Zhang B."/>
            <person name="Ji P."/>
            <person name="Sakyi L.B."/>
            <person name="Cui X."/>
            <person name="Yuan T."/>
            <person name="Jiang B."/>
            <person name="Yang W."/>
            <person name="Lam T.T.-Y."/>
            <person name="Chang Q."/>
            <person name="Ding S."/>
            <person name="Wang X."/>
            <person name="Zhu J."/>
            <person name="Ruan X."/>
            <person name="Zhao L."/>
            <person name="Wei J."/>
            <person name="Que T."/>
            <person name="Du C."/>
            <person name="Cheng J."/>
            <person name="Dai P."/>
            <person name="Han X."/>
            <person name="Huang E."/>
            <person name="Gao Y."/>
            <person name="Liu J."/>
            <person name="Shao H."/>
            <person name="Ye R."/>
            <person name="Li L."/>
            <person name="Wei W."/>
            <person name="Wang X."/>
            <person name="Wang C."/>
            <person name="Yang T."/>
            <person name="Huo Q."/>
            <person name="Li W."/>
            <person name="Guo W."/>
            <person name="Chen H."/>
            <person name="Zhou L."/>
            <person name="Ni X."/>
            <person name="Tian J."/>
            <person name="Zhou Y."/>
            <person name="Sheng Y."/>
            <person name="Liu T."/>
            <person name="Pan Y."/>
            <person name="Xia L."/>
            <person name="Li J."/>
            <person name="Zhao F."/>
            <person name="Cao W."/>
        </authorList>
    </citation>
    <scope>NUCLEOTIDE SEQUENCE</scope>
    <source>
        <strain evidence="1">Dsil-2018</strain>
    </source>
</reference>
<name>A0ACB8DVD9_DERSI</name>
<organism evidence="1 2">
    <name type="scientific">Dermacentor silvarum</name>
    <name type="common">Tick</name>
    <dbReference type="NCBI Taxonomy" id="543639"/>
    <lineage>
        <taxon>Eukaryota</taxon>
        <taxon>Metazoa</taxon>
        <taxon>Ecdysozoa</taxon>
        <taxon>Arthropoda</taxon>
        <taxon>Chelicerata</taxon>
        <taxon>Arachnida</taxon>
        <taxon>Acari</taxon>
        <taxon>Parasitiformes</taxon>
        <taxon>Ixodida</taxon>
        <taxon>Ixodoidea</taxon>
        <taxon>Ixodidae</taxon>
        <taxon>Rhipicephalinae</taxon>
        <taxon>Dermacentor</taxon>
    </lineage>
</organism>
<dbReference type="Proteomes" id="UP000821865">
    <property type="component" value="Chromosome 1"/>
</dbReference>
<comment type="caution">
    <text evidence="1">The sequence shown here is derived from an EMBL/GenBank/DDBJ whole genome shotgun (WGS) entry which is preliminary data.</text>
</comment>
<accession>A0ACB8DVD9</accession>
<evidence type="ECO:0000313" key="1">
    <source>
        <dbReference type="EMBL" id="KAH7978316.1"/>
    </source>
</evidence>
<evidence type="ECO:0000313" key="2">
    <source>
        <dbReference type="Proteomes" id="UP000821865"/>
    </source>
</evidence>
<proteinExistence type="predicted"/>
<gene>
    <name evidence="1" type="ORF">HPB49_005186</name>
</gene>
<protein>
    <submittedName>
        <fullName evidence="1">Uncharacterized protein</fullName>
    </submittedName>
</protein>
<sequence>MDSLSATPAGPSSKNTKPDDADICRICFRGVSCGSLLQPCLCRGSIGFAHKPCMERWVSERREEECNICHYSYPILRRTRTFCDLLRHPEGRKEPLVYALLGVLFSLSLLHVFAFAWILSVRMWGRLPWMYQLLNAAALLGQSLLWSVFPFVAFRMAWESSRRWCLLNAEMRILLPEDNESRPPRGELPPCQARKTPLAPN</sequence>
<keyword evidence="2" id="KW-1185">Reference proteome</keyword>
<dbReference type="EMBL" id="CM023470">
    <property type="protein sequence ID" value="KAH7978316.1"/>
    <property type="molecule type" value="Genomic_DNA"/>
</dbReference>